<gene>
    <name evidence="1" type="ORF">CAUJ_LOCUS1101</name>
</gene>
<name>A0A8S1GQU7_9PELO</name>
<dbReference type="Proteomes" id="UP000835052">
    <property type="component" value="Unassembled WGS sequence"/>
</dbReference>
<evidence type="ECO:0000313" key="2">
    <source>
        <dbReference type="Proteomes" id="UP000835052"/>
    </source>
</evidence>
<dbReference type="AlphaFoldDB" id="A0A8S1GQU7"/>
<dbReference type="OrthoDB" id="5783859at2759"/>
<organism evidence="1 2">
    <name type="scientific">Caenorhabditis auriculariae</name>
    <dbReference type="NCBI Taxonomy" id="2777116"/>
    <lineage>
        <taxon>Eukaryota</taxon>
        <taxon>Metazoa</taxon>
        <taxon>Ecdysozoa</taxon>
        <taxon>Nematoda</taxon>
        <taxon>Chromadorea</taxon>
        <taxon>Rhabditida</taxon>
        <taxon>Rhabditina</taxon>
        <taxon>Rhabditomorpha</taxon>
        <taxon>Rhabditoidea</taxon>
        <taxon>Rhabditidae</taxon>
        <taxon>Peloderinae</taxon>
        <taxon>Caenorhabditis</taxon>
    </lineage>
</organism>
<proteinExistence type="predicted"/>
<sequence>MGVGEVGRPPGGRTDDVIAARILPSLDRLQPWMIPIAATGTTSTSDSEIDKHFVFESLCNFYPTTEILPSPIQPRKISVGDRLFEVRHPRPGEMIKEAVQMAVWPALPSSAAVIGPICQSACSYRRCPLVCHTGNRIKLYNWMIVFGIFALAANLDAFVA</sequence>
<reference evidence="1" key="1">
    <citation type="submission" date="2020-10" db="EMBL/GenBank/DDBJ databases">
        <authorList>
            <person name="Kikuchi T."/>
        </authorList>
    </citation>
    <scope>NUCLEOTIDE SEQUENCE</scope>
    <source>
        <strain evidence="1">NKZ352</strain>
    </source>
</reference>
<dbReference type="EMBL" id="CAJGYM010000002">
    <property type="protein sequence ID" value="CAD6185182.1"/>
    <property type="molecule type" value="Genomic_DNA"/>
</dbReference>
<protein>
    <submittedName>
        <fullName evidence="1">Uncharacterized protein</fullName>
    </submittedName>
</protein>
<comment type="caution">
    <text evidence="1">The sequence shown here is derived from an EMBL/GenBank/DDBJ whole genome shotgun (WGS) entry which is preliminary data.</text>
</comment>
<keyword evidence="2" id="KW-1185">Reference proteome</keyword>
<accession>A0A8S1GQU7</accession>
<evidence type="ECO:0000313" key="1">
    <source>
        <dbReference type="EMBL" id="CAD6185182.1"/>
    </source>
</evidence>